<evidence type="ECO:0000313" key="1">
    <source>
        <dbReference type="EMBL" id="CCI38434.1"/>
    </source>
</evidence>
<evidence type="ECO:0000313" key="2">
    <source>
        <dbReference type="Proteomes" id="UP000004047"/>
    </source>
</evidence>
<gene>
    <name evidence="1" type="ORF">MICAK_4220005</name>
</gene>
<dbReference type="Proteomes" id="UP000004047">
    <property type="component" value="Unassembled WGS sequence"/>
</dbReference>
<dbReference type="HOGENOM" id="CLU_3100839_0_0_3"/>
<organism evidence="1 2">
    <name type="scientific">Microcystis aeruginosa PCC 9701</name>
    <dbReference type="NCBI Taxonomy" id="721123"/>
    <lineage>
        <taxon>Bacteria</taxon>
        <taxon>Bacillati</taxon>
        <taxon>Cyanobacteriota</taxon>
        <taxon>Cyanophyceae</taxon>
        <taxon>Oscillatoriophycideae</taxon>
        <taxon>Chroococcales</taxon>
        <taxon>Microcystaceae</taxon>
        <taxon>Microcystis</taxon>
    </lineage>
</organism>
<proteinExistence type="predicted"/>
<dbReference type="EMBL" id="CAIQ01000360">
    <property type="protein sequence ID" value="CCI38434.1"/>
    <property type="molecule type" value="Genomic_DNA"/>
</dbReference>
<name>I4IVW0_MICAE</name>
<accession>I4IVW0</accession>
<comment type="caution">
    <text evidence="1">The sequence shown here is derived from an EMBL/GenBank/DDBJ whole genome shotgun (WGS) entry which is preliminary data.</text>
</comment>
<sequence length="51" mass="6076">MNQPNEIQRQQHQRFTEIFNQGKQRYIQAVGNSKSYLSSVKGKDYLSDEER</sequence>
<dbReference type="AlphaFoldDB" id="I4IVW0"/>
<reference evidence="1 2" key="1">
    <citation type="submission" date="2012-04" db="EMBL/GenBank/DDBJ databases">
        <authorList>
            <person name="Genoscope - CEA"/>
        </authorList>
    </citation>
    <scope>NUCLEOTIDE SEQUENCE [LARGE SCALE GENOMIC DNA]</scope>
    <source>
        <strain evidence="1 2">9701</strain>
    </source>
</reference>
<protein>
    <submittedName>
        <fullName evidence="1">Uncharacterized protein</fullName>
    </submittedName>
</protein>